<dbReference type="PANTHER" id="PTHR45817">
    <property type="entry name" value="LYSYL OXIDASE-LIKE-RELATED"/>
    <property type="match status" value="1"/>
</dbReference>
<dbReference type="PRINTS" id="PR00074">
    <property type="entry name" value="LYSYLOXIDASE"/>
</dbReference>
<dbReference type="EC" id="1.4.3.13" evidence="13"/>
<dbReference type="Pfam" id="PF01186">
    <property type="entry name" value="Lysyl_oxidase"/>
    <property type="match status" value="1"/>
</dbReference>
<dbReference type="InterPro" id="IPR019828">
    <property type="entry name" value="Lysyl_oxidase_CS"/>
</dbReference>
<evidence type="ECO:0000256" key="1">
    <source>
        <dbReference type="ARBA" id="ARBA00001935"/>
    </source>
</evidence>
<comment type="catalytic activity">
    <reaction evidence="12 13">
        <text>L-lysyl-[protein] + O2 + H2O = (S)-2-amino-6-oxohexanoyl-[protein] + H2O2 + NH4(+)</text>
        <dbReference type="Rhea" id="RHEA:24544"/>
        <dbReference type="Rhea" id="RHEA-COMP:9752"/>
        <dbReference type="Rhea" id="RHEA-COMP:12448"/>
        <dbReference type="ChEBI" id="CHEBI:15377"/>
        <dbReference type="ChEBI" id="CHEBI:15379"/>
        <dbReference type="ChEBI" id="CHEBI:16240"/>
        <dbReference type="ChEBI" id="CHEBI:28938"/>
        <dbReference type="ChEBI" id="CHEBI:29969"/>
        <dbReference type="ChEBI" id="CHEBI:131803"/>
        <dbReference type="EC" id="1.4.3.13"/>
    </reaction>
</comment>
<evidence type="ECO:0000256" key="3">
    <source>
        <dbReference type="ARBA" id="ARBA00007492"/>
    </source>
</evidence>
<comment type="PTM">
    <text evidence="13">The lysine tyrosylquinone cross-link (LTQ) is generated by condensation of the epsilon-amino group of a lysine with a topaquinone produced by oxidation of tyrosine.</text>
</comment>
<organism evidence="16 17">
    <name type="scientific">Pleurodeles waltl</name>
    <name type="common">Iberian ribbed newt</name>
    <dbReference type="NCBI Taxonomy" id="8319"/>
    <lineage>
        <taxon>Eukaryota</taxon>
        <taxon>Metazoa</taxon>
        <taxon>Chordata</taxon>
        <taxon>Craniata</taxon>
        <taxon>Vertebrata</taxon>
        <taxon>Euteleostomi</taxon>
        <taxon>Amphibia</taxon>
        <taxon>Batrachia</taxon>
        <taxon>Caudata</taxon>
        <taxon>Salamandroidea</taxon>
        <taxon>Salamandridae</taxon>
        <taxon>Pleurodelinae</taxon>
        <taxon>Pleurodeles</taxon>
    </lineage>
</organism>
<dbReference type="InterPro" id="IPR001695">
    <property type="entry name" value="Lysyl_oxidase"/>
</dbReference>
<dbReference type="Proteomes" id="UP001066276">
    <property type="component" value="Chromosome 1_2"/>
</dbReference>
<dbReference type="GO" id="GO:0005615">
    <property type="term" value="C:extracellular space"/>
    <property type="evidence" value="ECO:0007669"/>
    <property type="project" value="UniProtKB-UniRule"/>
</dbReference>
<evidence type="ECO:0000256" key="15">
    <source>
        <dbReference type="SAM" id="SignalP"/>
    </source>
</evidence>
<evidence type="ECO:0000256" key="8">
    <source>
        <dbReference type="ARBA" id="ARBA00022772"/>
    </source>
</evidence>
<comment type="cofactor">
    <cofactor evidence="1 13">
        <name>Cu cation</name>
        <dbReference type="ChEBI" id="CHEBI:23378"/>
    </cofactor>
</comment>
<proteinExistence type="inferred from homology"/>
<feature type="compositionally biased region" description="Polar residues" evidence="14">
    <location>
        <begin position="104"/>
        <end position="119"/>
    </location>
</feature>
<keyword evidence="8 13" id="KW-0801">TPQ</keyword>
<evidence type="ECO:0000256" key="13">
    <source>
        <dbReference type="RuleBase" id="RU367046"/>
    </source>
</evidence>
<keyword evidence="17" id="KW-1185">Reference proteome</keyword>
<evidence type="ECO:0000256" key="6">
    <source>
        <dbReference type="ARBA" id="ARBA00022641"/>
    </source>
</evidence>
<comment type="subcellular location">
    <subcellularLocation>
        <location evidence="2 13">Secreted</location>
        <location evidence="2 13">Extracellular space</location>
    </subcellularLocation>
</comment>
<evidence type="ECO:0000256" key="5">
    <source>
        <dbReference type="ARBA" id="ARBA00022525"/>
    </source>
</evidence>
<dbReference type="GO" id="GO:0004720">
    <property type="term" value="F:protein-lysine 6-oxidase activity"/>
    <property type="evidence" value="ECO:0007669"/>
    <property type="project" value="UniProtKB-UniRule"/>
</dbReference>
<feature type="signal peptide" evidence="15">
    <location>
        <begin position="1"/>
        <end position="27"/>
    </location>
</feature>
<name>A0AAV7W5Q3_PLEWA</name>
<evidence type="ECO:0000313" key="16">
    <source>
        <dbReference type="EMBL" id="KAJ1207444.1"/>
    </source>
</evidence>
<feature type="compositionally biased region" description="Polar residues" evidence="14">
    <location>
        <begin position="141"/>
        <end position="160"/>
    </location>
</feature>
<evidence type="ECO:0000256" key="12">
    <source>
        <dbReference type="ARBA" id="ARBA00047861"/>
    </source>
</evidence>
<dbReference type="PROSITE" id="PS00926">
    <property type="entry name" value="LYSYL_OXIDASE"/>
    <property type="match status" value="1"/>
</dbReference>
<dbReference type="GO" id="GO:0005507">
    <property type="term" value="F:copper ion binding"/>
    <property type="evidence" value="ECO:0007669"/>
    <property type="project" value="UniProtKB-UniRule"/>
</dbReference>
<sequence>MGFVLCGLLLAQLQVYFYLTCISHVNCQHNPPPPIAWRQRLQWENNGRVFSLLSLGSQYKPPRRREQGPTGHQHPIVLVSNNRSSSSGSASSGTPDGPVPPRTEVNSSGNQTHNSTNASEPGARRSPPGYWFQAGHHQGSSRRASSTAGQGRQSEATSVTPRGLGTLQPSKPENAATSQGGNGTSEGSLPLSNLRPREDVMVGDDPSNPYKYSEDNPYYNYYDTYERPRQRERPGYGTRYFQHGLPDLVPDPYYIQASIYVQRAAMYNLRCAAEENCLASSAYRSDVRDYDHRMLLRFPQRVKNQGTADFLPSRPRYSWEWHSCHQHYHSMDEFSHYELLDASTQSRVAEGHKASFCLEDTTCDYGYYRRFACSAHRQGLSPGCYDTYNADIDCQWIDITDVKPGNYILKVSVNPSYIVPESDYSNNIVRCDLRYTGNYVYTSGCSIYHY</sequence>
<protein>
    <recommendedName>
        <fullName evidence="13">Lysyl oxidase homolog</fullName>
        <ecNumber evidence="13">1.4.3.13</ecNumber>
    </recommendedName>
</protein>
<comment type="caution">
    <text evidence="16">The sequence shown here is derived from an EMBL/GenBank/DDBJ whole genome shotgun (WGS) entry which is preliminary data.</text>
</comment>
<comment type="similarity">
    <text evidence="3 13">Belongs to the lysyl oxidase family.</text>
</comment>
<gene>
    <name evidence="16" type="ORF">NDU88_002835</name>
</gene>
<feature type="compositionally biased region" description="Low complexity" evidence="14">
    <location>
        <begin position="80"/>
        <end position="93"/>
    </location>
</feature>
<feature type="compositionally biased region" description="Polar residues" evidence="14">
    <location>
        <begin position="167"/>
        <end position="191"/>
    </location>
</feature>
<feature type="chain" id="PRO_5043518612" description="Lysyl oxidase homolog" evidence="15">
    <location>
        <begin position="28"/>
        <end position="450"/>
    </location>
</feature>
<dbReference type="AlphaFoldDB" id="A0AAV7W5Q3"/>
<evidence type="ECO:0000313" key="17">
    <source>
        <dbReference type="Proteomes" id="UP001066276"/>
    </source>
</evidence>
<keyword evidence="9 13" id="KW-0560">Oxidoreductase</keyword>
<reference evidence="16" key="1">
    <citation type="journal article" date="2022" name="bioRxiv">
        <title>Sequencing and chromosome-scale assembly of the giantPleurodeles waltlgenome.</title>
        <authorList>
            <person name="Brown T."/>
            <person name="Elewa A."/>
            <person name="Iarovenko S."/>
            <person name="Subramanian E."/>
            <person name="Araus A.J."/>
            <person name="Petzold A."/>
            <person name="Susuki M."/>
            <person name="Suzuki K.-i.T."/>
            <person name="Hayashi T."/>
            <person name="Toyoda A."/>
            <person name="Oliveira C."/>
            <person name="Osipova E."/>
            <person name="Leigh N.D."/>
            <person name="Simon A."/>
            <person name="Yun M.H."/>
        </authorList>
    </citation>
    <scope>NUCLEOTIDE SEQUENCE</scope>
    <source>
        <strain evidence="16">20211129_DDA</strain>
        <tissue evidence="16">Liver</tissue>
    </source>
</reference>
<evidence type="ECO:0000256" key="14">
    <source>
        <dbReference type="SAM" id="MobiDB-lite"/>
    </source>
</evidence>
<evidence type="ECO:0000256" key="11">
    <source>
        <dbReference type="ARBA" id="ARBA00023157"/>
    </source>
</evidence>
<dbReference type="EMBL" id="JANPWB010000002">
    <property type="protein sequence ID" value="KAJ1207444.1"/>
    <property type="molecule type" value="Genomic_DNA"/>
</dbReference>
<evidence type="ECO:0000256" key="4">
    <source>
        <dbReference type="ARBA" id="ARBA00022477"/>
    </source>
</evidence>
<evidence type="ECO:0000256" key="10">
    <source>
        <dbReference type="ARBA" id="ARBA00023008"/>
    </source>
</evidence>
<evidence type="ECO:0000256" key="9">
    <source>
        <dbReference type="ARBA" id="ARBA00023002"/>
    </source>
</evidence>
<keyword evidence="7 13" id="KW-0479">Metal-binding</keyword>
<dbReference type="GO" id="GO:0030199">
    <property type="term" value="P:collagen fibril organization"/>
    <property type="evidence" value="ECO:0007669"/>
    <property type="project" value="TreeGrafter"/>
</dbReference>
<accession>A0AAV7W5Q3</accession>
<keyword evidence="5 13" id="KW-0964">Secreted</keyword>
<evidence type="ECO:0000256" key="2">
    <source>
        <dbReference type="ARBA" id="ARBA00004239"/>
    </source>
</evidence>
<keyword evidence="10 13" id="KW-0186">Copper</keyword>
<dbReference type="InterPro" id="IPR050912">
    <property type="entry name" value="LOX-like_protein"/>
</dbReference>
<comment type="function">
    <text evidence="13">Mediates the post-translational oxidative deamination of lysine residues on target proteins leading to the formation of deaminated lysine (allysine).</text>
</comment>
<feature type="region of interest" description="Disordered" evidence="14">
    <location>
        <begin position="55"/>
        <end position="216"/>
    </location>
</feature>
<keyword evidence="6" id="KW-0765">Sulfation</keyword>
<keyword evidence="15" id="KW-0732">Signal</keyword>
<evidence type="ECO:0000256" key="7">
    <source>
        <dbReference type="ARBA" id="ARBA00022723"/>
    </source>
</evidence>
<dbReference type="PANTHER" id="PTHR45817:SF6">
    <property type="entry name" value="PROTEIN-LYSINE 6-OXIDASE"/>
    <property type="match status" value="1"/>
</dbReference>
<keyword evidence="4 13" id="KW-0886">LTQ</keyword>
<keyword evidence="11" id="KW-1015">Disulfide bond</keyword>